<gene>
    <name evidence="1" type="ORF">SSS_171</name>
</gene>
<evidence type="ECO:0000313" key="1">
    <source>
        <dbReference type="EMBL" id="KAF7489844.1"/>
    </source>
</evidence>
<dbReference type="Proteomes" id="UP000070412">
    <property type="component" value="Unassembled WGS sequence"/>
</dbReference>
<reference evidence="1" key="2">
    <citation type="submission" date="2020-01" db="EMBL/GenBank/DDBJ databases">
        <authorList>
            <person name="Korhonen P.K.K."/>
            <person name="Guangxu M.G."/>
            <person name="Wang T.W."/>
            <person name="Stroehlein A.J.S."/>
            <person name="Young N.D."/>
            <person name="Ang C.-S.A."/>
            <person name="Fernando D.W.F."/>
            <person name="Lu H.L."/>
            <person name="Taylor S.T."/>
            <person name="Ehtesham M.E.M."/>
            <person name="Najaraj S.H.N."/>
            <person name="Harsha G.H.G."/>
            <person name="Madugundu A.M."/>
            <person name="Renuse S.R."/>
            <person name="Holt D.H."/>
            <person name="Pandey A.P."/>
            <person name="Papenfuss A.P."/>
            <person name="Gasser R.B.G."/>
            <person name="Fischer K.F."/>
        </authorList>
    </citation>
    <scope>NUCLEOTIDE SEQUENCE</scope>
    <source>
        <strain evidence="1">SSS_KF_BRIS2020</strain>
    </source>
</reference>
<dbReference type="InterPro" id="IPR008547">
    <property type="entry name" value="DUF829_TMEM53"/>
</dbReference>
<dbReference type="AlphaFoldDB" id="A0A834R548"/>
<dbReference type="GO" id="GO:0017171">
    <property type="term" value="F:serine hydrolase activity"/>
    <property type="evidence" value="ECO:0007669"/>
    <property type="project" value="TreeGrafter"/>
</dbReference>
<dbReference type="SUPFAM" id="SSF53474">
    <property type="entry name" value="alpha/beta-Hydrolases"/>
    <property type="match status" value="1"/>
</dbReference>
<proteinExistence type="predicted"/>
<evidence type="ECO:0000313" key="3">
    <source>
        <dbReference type="Proteomes" id="UP000070412"/>
    </source>
</evidence>
<dbReference type="Pfam" id="PF05705">
    <property type="entry name" value="DUF829"/>
    <property type="match status" value="1"/>
</dbReference>
<sequence length="372" mass="43116">MNKFERKFLRFFRTINPSILSNENPIIISSLRIRFCSQTVPSQPPRRDFLRKHTTSTRLALEPVTLSPGSITIEALDSTRPQPKRLNRSFSRNISLHYCHNYPNDQAINRLSSIRTEFGELINTEHSIIEGKSSRPLVLLCCWMLAKEKHIKKYRVFWFERGFDVLTVRTPPSALLLPGIGGKKNASNIIDALINHRPFYDKILVHTLSVGGFQYCEILNELDKRITGSNEQEAKNLLECFKGTIIDSCVYPDDCAPGLSKAITKNRYLQPLIEKMIKKFLEITKPITMNRYKHVCSLLFTNSKRIPGLILYSKDDEVSNVQINHSLHETWRSKNILTDYICWNHSTHVLHFKEHENEYRTKVDEFVSKLAL</sequence>
<dbReference type="InterPro" id="IPR029058">
    <property type="entry name" value="AB_hydrolase_fold"/>
</dbReference>
<keyword evidence="3" id="KW-1185">Reference proteome</keyword>
<dbReference type="OrthoDB" id="77878at2759"/>
<name>A0A834R548_SARSC</name>
<dbReference type="PANTHER" id="PTHR20908:SF1">
    <property type="entry name" value="LD15586P"/>
    <property type="match status" value="1"/>
</dbReference>
<accession>A0A834R548</accession>
<dbReference type="PANTHER" id="PTHR20908">
    <property type="entry name" value="LD15586P"/>
    <property type="match status" value="1"/>
</dbReference>
<reference evidence="2" key="3">
    <citation type="submission" date="2022-06" db="UniProtKB">
        <authorList>
            <consortium name="EnsemblMetazoa"/>
        </authorList>
    </citation>
    <scope>IDENTIFICATION</scope>
</reference>
<dbReference type="EMBL" id="WVUK01000063">
    <property type="protein sequence ID" value="KAF7489844.1"/>
    <property type="molecule type" value="Genomic_DNA"/>
</dbReference>
<protein>
    <recommendedName>
        <fullName evidence="4">DUF829 domain containing protein</fullName>
    </recommendedName>
</protein>
<reference evidence="3" key="1">
    <citation type="journal article" date="2020" name="PLoS Negl. Trop. Dis.">
        <title>High-quality nuclear genome for Sarcoptes scabiei-A critical resource for a neglected parasite.</title>
        <authorList>
            <person name="Korhonen P.K."/>
            <person name="Gasser R.B."/>
            <person name="Ma G."/>
            <person name="Wang T."/>
            <person name="Stroehlein A.J."/>
            <person name="Young N.D."/>
            <person name="Ang C.S."/>
            <person name="Fernando D.D."/>
            <person name="Lu H.C."/>
            <person name="Taylor S."/>
            <person name="Reynolds S.L."/>
            <person name="Mofiz E."/>
            <person name="Najaraj S.H."/>
            <person name="Gowda H."/>
            <person name="Madugundu A."/>
            <person name="Renuse S."/>
            <person name="Holt D."/>
            <person name="Pandey A."/>
            <person name="Papenfuss A.T."/>
            <person name="Fischer K."/>
        </authorList>
    </citation>
    <scope>NUCLEOTIDE SEQUENCE [LARGE SCALE GENOMIC DNA]</scope>
</reference>
<evidence type="ECO:0000313" key="2">
    <source>
        <dbReference type="EnsemblMetazoa" id="KAF7489844.1"/>
    </source>
</evidence>
<dbReference type="EnsemblMetazoa" id="SSS_171s_mrna">
    <property type="protein sequence ID" value="KAF7489844.1"/>
    <property type="gene ID" value="SSS_171"/>
</dbReference>
<organism evidence="1">
    <name type="scientific">Sarcoptes scabiei</name>
    <name type="common">Itch mite</name>
    <name type="synonym">Acarus scabiei</name>
    <dbReference type="NCBI Taxonomy" id="52283"/>
    <lineage>
        <taxon>Eukaryota</taxon>
        <taxon>Metazoa</taxon>
        <taxon>Ecdysozoa</taxon>
        <taxon>Arthropoda</taxon>
        <taxon>Chelicerata</taxon>
        <taxon>Arachnida</taxon>
        <taxon>Acari</taxon>
        <taxon>Acariformes</taxon>
        <taxon>Sarcoptiformes</taxon>
        <taxon>Astigmata</taxon>
        <taxon>Psoroptidia</taxon>
        <taxon>Sarcoptoidea</taxon>
        <taxon>Sarcoptidae</taxon>
        <taxon>Sarcoptinae</taxon>
        <taxon>Sarcoptes</taxon>
    </lineage>
</organism>
<evidence type="ECO:0008006" key="4">
    <source>
        <dbReference type="Google" id="ProtNLM"/>
    </source>
</evidence>